<proteinExistence type="predicted"/>
<dbReference type="GO" id="GO:0110001">
    <property type="term" value="C:toxin-antitoxin complex"/>
    <property type="evidence" value="ECO:0007669"/>
    <property type="project" value="InterPro"/>
</dbReference>
<organism evidence="2">
    <name type="scientific">marine sediment metagenome</name>
    <dbReference type="NCBI Taxonomy" id="412755"/>
    <lineage>
        <taxon>unclassified sequences</taxon>
        <taxon>metagenomes</taxon>
        <taxon>ecological metagenomes</taxon>
    </lineage>
</organism>
<dbReference type="GO" id="GO:0004519">
    <property type="term" value="F:endonuclease activity"/>
    <property type="evidence" value="ECO:0007669"/>
    <property type="project" value="InterPro"/>
</dbReference>
<comment type="caution">
    <text evidence="2">The sequence shown here is derived from an EMBL/GenBank/DDBJ whole genome shotgun (WGS) entry which is preliminary data.</text>
</comment>
<protein>
    <submittedName>
        <fullName evidence="2">Uncharacterized protein</fullName>
    </submittedName>
</protein>
<sequence>MKLSGIKKLHDFKKKYADARSQIDSWKAEVEEAQWSTPHELKSRYPKASLVGDQQVVFNIYGYRYR</sequence>
<dbReference type="EMBL" id="LAZR01022144">
    <property type="protein sequence ID" value="KKL82891.1"/>
    <property type="molecule type" value="Genomic_DNA"/>
</dbReference>
<accession>A0A0F9FXD1</accession>
<reference evidence="2" key="1">
    <citation type="journal article" date="2015" name="Nature">
        <title>Complex archaea that bridge the gap between prokaryotes and eukaryotes.</title>
        <authorList>
            <person name="Spang A."/>
            <person name="Saw J.H."/>
            <person name="Jorgensen S.L."/>
            <person name="Zaremba-Niedzwiedzka K."/>
            <person name="Martijn J."/>
            <person name="Lind A.E."/>
            <person name="van Eijk R."/>
            <person name="Schleper C."/>
            <person name="Guy L."/>
            <person name="Ettema T.J."/>
        </authorList>
    </citation>
    <scope>NUCLEOTIDE SEQUENCE</scope>
</reference>
<keyword evidence="1" id="KW-0175">Coiled coil</keyword>
<feature type="coiled-coil region" evidence="1">
    <location>
        <begin position="9"/>
        <end position="36"/>
    </location>
</feature>
<dbReference type="GO" id="GO:0003723">
    <property type="term" value="F:RNA binding"/>
    <property type="evidence" value="ECO:0007669"/>
    <property type="project" value="InterPro"/>
</dbReference>
<dbReference type="InterPro" id="IPR018669">
    <property type="entry name" value="Toxin_HigB"/>
</dbReference>
<dbReference type="Pfam" id="PF09907">
    <property type="entry name" value="HigB_toxin"/>
    <property type="match status" value="1"/>
</dbReference>
<feature type="non-terminal residue" evidence="2">
    <location>
        <position position="66"/>
    </location>
</feature>
<evidence type="ECO:0000313" key="2">
    <source>
        <dbReference type="EMBL" id="KKL82891.1"/>
    </source>
</evidence>
<name>A0A0F9FXD1_9ZZZZ</name>
<gene>
    <name evidence="2" type="ORF">LCGC14_1980210</name>
</gene>
<dbReference type="AlphaFoldDB" id="A0A0F9FXD1"/>
<evidence type="ECO:0000256" key="1">
    <source>
        <dbReference type="SAM" id="Coils"/>
    </source>
</evidence>